<dbReference type="KEGG" id="dal:Dalk_1020"/>
<accession>B8FK48</accession>
<sequence length="812" mass="86248">MKHGVRLNTLILFALCFFLLIANSSFADDGYTVYDDFSGAAISEDLWKGPHDPPTATLNNGLLIISNSVQGDDGWLTSEQTFSGDFDFVCRYQNLHTTLLEENGYPRVTLQVGPASDYSGSNYIFLYRGQGGLMGYDTPQDTYYSGGTIGGDAFAPTGVKANYSSGAMRITRMGSRITTYFMDGGMNYWAVVASYSDAFTAPVAVQIVYNTGNGAPGSFYAEIDWIKYSGGIIASDSLGDLDDNGLVQAKDANIALQILGGLSPADLVNDISDPAADTNGDGKFNLMDALYILRSVHGIVSSDDFQGVYDVYTVGDPNIQDGVTLETDEVGVYFHRTGGNRLLSSISGAGGSFDVPLVFSENIARLESSPYVMDDQNVLEFIVLSNGVNRAYAFVGQELYDALDVSFKVSVGDDDAPSVPITDFIGTWTINGQYDPNLRNTSDGFSALDHSAVIYQDNEGYLQLALEGELFKLNVSGGELQLADPPFTSNIHQAIYQDIKIRYEDGGVSVYSVATELDDASDVSIYIGLGSKDTESDSDMDGMRDSWEIAYFGDLSHTGGADGDNDSFSDVEEFVNGTNPTVSNAVDFAGSLTFDTVGDPNISDGVTLGADSVSMTITKNSAQSYTTAVSGLNLPMSASGGIARLVNPPSAQGDFNILDFVIVSDGGALAACFVGQEADDLTDISFDVGLTRTGADAVTTDDAAGDWNYTGLYDPNLGNTSDRFISTGGAVSISKISATSIQVEYLGETFTLTGGANEFALSGAPVSKPALGAIYHDMRILFNSADSFSVYVVAVESDDATDVSMLVATGKR</sequence>
<dbReference type="AlphaFoldDB" id="B8FK48"/>
<organism evidence="2 3">
    <name type="scientific">Desulfatibacillum aliphaticivorans</name>
    <dbReference type="NCBI Taxonomy" id="218208"/>
    <lineage>
        <taxon>Bacteria</taxon>
        <taxon>Pseudomonadati</taxon>
        <taxon>Thermodesulfobacteriota</taxon>
        <taxon>Desulfobacteria</taxon>
        <taxon>Desulfobacterales</taxon>
        <taxon>Desulfatibacillaceae</taxon>
        <taxon>Desulfatibacillum</taxon>
    </lineage>
</organism>
<name>B8FK48_DESAL</name>
<proteinExistence type="predicted"/>
<reference evidence="2 3" key="1">
    <citation type="journal article" date="2012" name="Environ. Microbiol.">
        <title>The genome sequence of Desulfatibacillum alkenivorans AK-01: a blueprint for anaerobic alkane oxidation.</title>
        <authorList>
            <person name="Callaghan A.V."/>
            <person name="Morris B.E."/>
            <person name="Pereira I.A."/>
            <person name="McInerney M.J."/>
            <person name="Austin R.N."/>
            <person name="Groves J.T."/>
            <person name="Kukor J.J."/>
            <person name="Suflita J.M."/>
            <person name="Young L.Y."/>
            <person name="Zylstra G.J."/>
            <person name="Wawrik B."/>
        </authorList>
    </citation>
    <scope>NUCLEOTIDE SEQUENCE [LARGE SCALE GENOMIC DNA]</scope>
    <source>
        <strain evidence="2 3">AK-01</strain>
    </source>
</reference>
<gene>
    <name evidence="2" type="ordered locus">Dalk_1020</name>
</gene>
<dbReference type="HOGENOM" id="CLU_347410_0_0_7"/>
<dbReference type="InterPro" id="IPR036439">
    <property type="entry name" value="Dockerin_dom_sf"/>
</dbReference>
<keyword evidence="1" id="KW-0732">Signal</keyword>
<feature type="chain" id="PRO_5002872237" description="Dockerin domain-containing protein" evidence="1">
    <location>
        <begin position="28"/>
        <end position="812"/>
    </location>
</feature>
<dbReference type="RefSeq" id="WP_012610161.1">
    <property type="nucleotide sequence ID" value="NC_011768.1"/>
</dbReference>
<dbReference type="GO" id="GO:0000272">
    <property type="term" value="P:polysaccharide catabolic process"/>
    <property type="evidence" value="ECO:0007669"/>
    <property type="project" value="InterPro"/>
</dbReference>
<evidence type="ECO:0008006" key="4">
    <source>
        <dbReference type="Google" id="ProtNLM"/>
    </source>
</evidence>
<evidence type="ECO:0000313" key="3">
    <source>
        <dbReference type="Proteomes" id="UP000000739"/>
    </source>
</evidence>
<protein>
    <recommendedName>
        <fullName evidence="4">Dockerin domain-containing protein</fullName>
    </recommendedName>
</protein>
<dbReference type="SUPFAM" id="SSF63446">
    <property type="entry name" value="Type I dockerin domain"/>
    <property type="match status" value="1"/>
</dbReference>
<evidence type="ECO:0000256" key="1">
    <source>
        <dbReference type="SAM" id="SignalP"/>
    </source>
</evidence>
<keyword evidence="3" id="KW-1185">Reference proteome</keyword>
<dbReference type="Proteomes" id="UP000000739">
    <property type="component" value="Chromosome"/>
</dbReference>
<dbReference type="Gene3D" id="1.10.1330.10">
    <property type="entry name" value="Dockerin domain"/>
    <property type="match status" value="1"/>
</dbReference>
<evidence type="ECO:0000313" key="2">
    <source>
        <dbReference type="EMBL" id="ACL02723.1"/>
    </source>
</evidence>
<feature type="signal peptide" evidence="1">
    <location>
        <begin position="1"/>
        <end position="27"/>
    </location>
</feature>
<dbReference type="EMBL" id="CP001322">
    <property type="protein sequence ID" value="ACL02723.1"/>
    <property type="molecule type" value="Genomic_DNA"/>
</dbReference>